<dbReference type="AlphaFoldDB" id="A0A3R9Z866"/>
<dbReference type="EMBL" id="RWJF01000001">
    <property type="protein sequence ID" value="RST32092.1"/>
    <property type="molecule type" value="Genomic_DNA"/>
</dbReference>
<evidence type="ECO:0000259" key="1">
    <source>
        <dbReference type="Pfam" id="PF13601"/>
    </source>
</evidence>
<accession>A0A3R9Z866</accession>
<name>A0A3R9Z866_9SPHN</name>
<proteinExistence type="predicted"/>
<dbReference type="SUPFAM" id="SSF46785">
    <property type="entry name" value="Winged helix' DNA-binding domain"/>
    <property type="match status" value="1"/>
</dbReference>
<feature type="domain" description="Winged helix DNA-binding" evidence="1">
    <location>
        <begin position="13"/>
        <end position="91"/>
    </location>
</feature>
<dbReference type="InterPro" id="IPR036388">
    <property type="entry name" value="WH-like_DNA-bd_sf"/>
</dbReference>
<dbReference type="PANTHER" id="PTHR37318">
    <property type="entry name" value="BSL7504 PROTEIN"/>
    <property type="match status" value="1"/>
</dbReference>
<evidence type="ECO:0000313" key="2">
    <source>
        <dbReference type="EMBL" id="RST32092.1"/>
    </source>
</evidence>
<dbReference type="Pfam" id="PF13601">
    <property type="entry name" value="HTH_34"/>
    <property type="match status" value="1"/>
</dbReference>
<protein>
    <submittedName>
        <fullName evidence="2">ArsR family transcriptional regulator</fullName>
    </submittedName>
</protein>
<dbReference type="InterPro" id="IPR027395">
    <property type="entry name" value="WH_DNA-bd_dom"/>
</dbReference>
<dbReference type="OrthoDB" id="5521380at2"/>
<gene>
    <name evidence="2" type="ORF">HMF7854_03095</name>
</gene>
<reference evidence="2 3" key="1">
    <citation type="submission" date="2018-12" db="EMBL/GenBank/DDBJ databases">
        <title>Sphingomonas sp. HMF7854 Genome sequencing and assembly.</title>
        <authorList>
            <person name="Cha I."/>
            <person name="Kang H."/>
            <person name="Kim H."/>
            <person name="Kang J."/>
            <person name="Joh K."/>
        </authorList>
    </citation>
    <scope>NUCLEOTIDE SEQUENCE [LARGE SCALE GENOMIC DNA]</scope>
    <source>
        <strain evidence="2 3">HMF7854</strain>
    </source>
</reference>
<dbReference type="Proteomes" id="UP000274661">
    <property type="component" value="Unassembled WGS sequence"/>
</dbReference>
<dbReference type="InterPro" id="IPR036390">
    <property type="entry name" value="WH_DNA-bd_sf"/>
</dbReference>
<dbReference type="PANTHER" id="PTHR37318:SF1">
    <property type="entry name" value="BSL7504 PROTEIN"/>
    <property type="match status" value="1"/>
</dbReference>
<keyword evidence="3" id="KW-1185">Reference proteome</keyword>
<organism evidence="2 3">
    <name type="scientific">Sphingomonas ginkgonis</name>
    <dbReference type="NCBI Taxonomy" id="2315330"/>
    <lineage>
        <taxon>Bacteria</taxon>
        <taxon>Pseudomonadati</taxon>
        <taxon>Pseudomonadota</taxon>
        <taxon>Alphaproteobacteria</taxon>
        <taxon>Sphingomonadales</taxon>
        <taxon>Sphingomonadaceae</taxon>
        <taxon>Sphingomonas</taxon>
    </lineage>
</organism>
<comment type="caution">
    <text evidence="2">The sequence shown here is derived from an EMBL/GenBank/DDBJ whole genome shotgun (WGS) entry which is preliminary data.</text>
</comment>
<dbReference type="Gene3D" id="1.10.10.10">
    <property type="entry name" value="Winged helix-like DNA-binding domain superfamily/Winged helix DNA-binding domain"/>
    <property type="match status" value="1"/>
</dbReference>
<sequence length="96" mass="10227">MAGFEPLLQAPARLQVAAVLANVDEAEFARLKAITGASDSVMSKHLSALADAGLIKLRKASSEGRQRTWASLSRDGRKRFDQHVAALQRIVAGGAE</sequence>
<evidence type="ECO:0000313" key="3">
    <source>
        <dbReference type="Proteomes" id="UP000274661"/>
    </source>
</evidence>